<dbReference type="GO" id="GO:0003677">
    <property type="term" value="F:DNA binding"/>
    <property type="evidence" value="ECO:0007669"/>
    <property type="project" value="UniProtKB-UniRule"/>
</dbReference>
<evidence type="ECO:0000256" key="10">
    <source>
        <dbReference type="ARBA" id="ARBA00023235"/>
    </source>
</evidence>
<evidence type="ECO:0000256" key="11">
    <source>
        <dbReference type="ARBA" id="ARBA00023242"/>
    </source>
</evidence>
<keyword evidence="7" id="KW-0460">Magnesium</keyword>
<feature type="active site" description="O-(5'-phospho-DNA)-tyrosine intermediate" evidence="12">
    <location>
        <position position="73"/>
    </location>
</feature>
<evidence type="ECO:0000256" key="12">
    <source>
        <dbReference type="PROSITE-ProRule" id="PRU01385"/>
    </source>
</evidence>
<evidence type="ECO:0000256" key="9">
    <source>
        <dbReference type="ARBA" id="ARBA00023125"/>
    </source>
</evidence>
<evidence type="ECO:0000256" key="6">
    <source>
        <dbReference type="ARBA" id="ARBA00022723"/>
    </source>
</evidence>
<feature type="domain" description="Topoisomerase 6 subunit A/Spo11 TOPRIM" evidence="14">
    <location>
        <begin position="154"/>
        <end position="336"/>
    </location>
</feature>
<keyword evidence="16" id="KW-1185">Reference proteome</keyword>
<dbReference type="Gene3D" id="1.10.10.10">
    <property type="entry name" value="Winged helix-like DNA-binding domain superfamily/Winged helix DNA-binding domain"/>
    <property type="match status" value="1"/>
</dbReference>
<comment type="similarity">
    <text evidence="4 12">Belongs to the TOP6A family.</text>
</comment>
<comment type="cofactor">
    <cofactor evidence="2">
        <name>Mg(2+)</name>
        <dbReference type="ChEBI" id="CHEBI:18420"/>
    </cofactor>
</comment>
<dbReference type="InterPro" id="IPR002815">
    <property type="entry name" value="Spo11/TopoVI_A"/>
</dbReference>
<comment type="catalytic activity">
    <reaction evidence="1 12">
        <text>ATP-dependent breakage, passage and rejoining of double-stranded DNA.</text>
        <dbReference type="EC" id="5.6.2.2"/>
    </reaction>
</comment>
<dbReference type="PANTHER" id="PTHR10848:SF0">
    <property type="entry name" value="MEIOTIC RECOMBINATION PROTEIN SPO11"/>
    <property type="match status" value="1"/>
</dbReference>
<dbReference type="Pfam" id="PF04406">
    <property type="entry name" value="TP6A_N"/>
    <property type="match status" value="1"/>
</dbReference>
<dbReference type="STRING" id="1890364.A0A2P6NG51"/>
<dbReference type="PANTHER" id="PTHR10848">
    <property type="entry name" value="MEIOTIC RECOMBINATION PROTEIN SPO11"/>
    <property type="match status" value="1"/>
</dbReference>
<dbReference type="AlphaFoldDB" id="A0A2P6NG51"/>
<dbReference type="PRINTS" id="PR01550">
    <property type="entry name" value="TOP6AFAMILY"/>
</dbReference>
<evidence type="ECO:0000256" key="5">
    <source>
        <dbReference type="ARBA" id="ARBA00012895"/>
    </source>
</evidence>
<evidence type="ECO:0000256" key="4">
    <source>
        <dbReference type="ARBA" id="ARBA00006559"/>
    </source>
</evidence>
<evidence type="ECO:0000259" key="13">
    <source>
        <dbReference type="Pfam" id="PF04406"/>
    </source>
</evidence>
<dbReference type="CDD" id="cd00223">
    <property type="entry name" value="TOPRIM_TopoIIB_SPO"/>
    <property type="match status" value="1"/>
</dbReference>
<dbReference type="PRINTS" id="PR01551">
    <property type="entry name" value="SPO11HOMOLOG"/>
</dbReference>
<evidence type="ECO:0000313" key="16">
    <source>
        <dbReference type="Proteomes" id="UP000241769"/>
    </source>
</evidence>
<comment type="caution">
    <text evidence="15">The sequence shown here is derived from an EMBL/GenBank/DDBJ whole genome shotgun (WGS) entry which is preliminary data.</text>
</comment>
<reference evidence="15 16" key="1">
    <citation type="journal article" date="2018" name="Genome Biol. Evol.">
        <title>Multiple Roots of Fruiting Body Formation in Amoebozoa.</title>
        <authorList>
            <person name="Hillmann F."/>
            <person name="Forbes G."/>
            <person name="Novohradska S."/>
            <person name="Ferling I."/>
            <person name="Riege K."/>
            <person name="Groth M."/>
            <person name="Westermann M."/>
            <person name="Marz M."/>
            <person name="Spaller T."/>
            <person name="Winckler T."/>
            <person name="Schaap P."/>
            <person name="Glockner G."/>
        </authorList>
    </citation>
    <scope>NUCLEOTIDE SEQUENCE [LARGE SCALE GENOMIC DNA]</scope>
    <source>
        <strain evidence="15 16">Jena</strain>
    </source>
</reference>
<evidence type="ECO:0000256" key="8">
    <source>
        <dbReference type="ARBA" id="ARBA00023029"/>
    </source>
</evidence>
<dbReference type="GO" id="GO:0046872">
    <property type="term" value="F:metal ion binding"/>
    <property type="evidence" value="ECO:0007669"/>
    <property type="project" value="UniProtKB-KW"/>
</dbReference>
<dbReference type="Proteomes" id="UP000241769">
    <property type="component" value="Unassembled WGS sequence"/>
</dbReference>
<dbReference type="GO" id="GO:0000706">
    <property type="term" value="P:meiotic DNA double-strand break processing"/>
    <property type="evidence" value="ECO:0007669"/>
    <property type="project" value="TreeGrafter"/>
</dbReference>
<dbReference type="GO" id="GO:0007131">
    <property type="term" value="P:reciprocal meiotic recombination"/>
    <property type="evidence" value="ECO:0007669"/>
    <property type="project" value="TreeGrafter"/>
</dbReference>
<dbReference type="PROSITE" id="PS52041">
    <property type="entry name" value="TOPO_IIB"/>
    <property type="match status" value="1"/>
</dbReference>
<keyword evidence="8 12" id="KW-0799">Topoisomerase</keyword>
<evidence type="ECO:0000256" key="1">
    <source>
        <dbReference type="ARBA" id="ARBA00000185"/>
    </source>
</evidence>
<evidence type="ECO:0000256" key="3">
    <source>
        <dbReference type="ARBA" id="ARBA00004123"/>
    </source>
</evidence>
<feature type="domain" description="Spo11/DNA topoisomerase VI subunit A N-terminal" evidence="13">
    <location>
        <begin position="63"/>
        <end position="105"/>
    </location>
</feature>
<evidence type="ECO:0000259" key="14">
    <source>
        <dbReference type="Pfam" id="PF21180"/>
    </source>
</evidence>
<dbReference type="GO" id="GO:0042138">
    <property type="term" value="P:meiotic DNA double-strand break formation"/>
    <property type="evidence" value="ECO:0007669"/>
    <property type="project" value="InterPro"/>
</dbReference>
<evidence type="ECO:0000256" key="2">
    <source>
        <dbReference type="ARBA" id="ARBA00001946"/>
    </source>
</evidence>
<dbReference type="GO" id="GO:0003918">
    <property type="term" value="F:DNA topoisomerase type II (double strand cut, ATP-hydrolyzing) activity"/>
    <property type="evidence" value="ECO:0007669"/>
    <property type="project" value="UniProtKB-UniRule"/>
</dbReference>
<dbReference type="InterPro" id="IPR013049">
    <property type="entry name" value="Spo11/TopoVI_A_N"/>
</dbReference>
<dbReference type="Gene3D" id="3.40.1360.10">
    <property type="match status" value="1"/>
</dbReference>
<dbReference type="GO" id="GO:0000228">
    <property type="term" value="C:nuclear chromosome"/>
    <property type="evidence" value="ECO:0007669"/>
    <property type="project" value="TreeGrafter"/>
</dbReference>
<dbReference type="InterPro" id="IPR013048">
    <property type="entry name" value="Meiotic_Spo11"/>
</dbReference>
<evidence type="ECO:0000313" key="15">
    <source>
        <dbReference type="EMBL" id="PRP82938.1"/>
    </source>
</evidence>
<sequence length="342" mass="39365">MSEEREQKAHFELLSTNSRDVLFEEETERLVARKEGKRRIEFNSFRSAKKFACNEEVITRAHSRPTTHRDTYYTWAGFFGNQKLTDSAVEDVAACLCVPRNSLNIYASRKGRVCGDVSFTDDGRLIDCSSFHKEGQTIPPNIEHIRDLKTNARYVLLIEKDATFIKMVSEGVHETCGCILVTGKGFPDVSTRLFLKRMEQMNLPIFGIMDFDPSGIQIMTVYSGGSRKMSYDSHLAVPSVRWLGIRSNDLTEHDVPKSALISITKHDKRMLENMLEWDILKNKPSWRYNIRITFGLRISYRNEVVWMLENGVKAEIQSLASISVSYLSQVWLPSKMKKMDWI</sequence>
<dbReference type="EMBL" id="MDYQ01000093">
    <property type="protein sequence ID" value="PRP82938.1"/>
    <property type="molecule type" value="Genomic_DNA"/>
</dbReference>
<keyword evidence="11" id="KW-0539">Nucleus</keyword>
<organism evidence="15 16">
    <name type="scientific">Planoprotostelium fungivorum</name>
    <dbReference type="NCBI Taxonomy" id="1890364"/>
    <lineage>
        <taxon>Eukaryota</taxon>
        <taxon>Amoebozoa</taxon>
        <taxon>Evosea</taxon>
        <taxon>Variosea</taxon>
        <taxon>Cavosteliida</taxon>
        <taxon>Cavosteliaceae</taxon>
        <taxon>Planoprotostelium</taxon>
    </lineage>
</organism>
<comment type="subcellular location">
    <subcellularLocation>
        <location evidence="3">Nucleus</location>
    </subcellularLocation>
</comment>
<proteinExistence type="inferred from homology"/>
<dbReference type="InterPro" id="IPR034136">
    <property type="entry name" value="TOPRIM_Topo6A/Spo11"/>
</dbReference>
<gene>
    <name evidence="15" type="ORF">PROFUN_06715</name>
</gene>
<keyword evidence="10 12" id="KW-0413">Isomerase</keyword>
<keyword evidence="9 12" id="KW-0238">DNA-binding</keyword>
<evidence type="ECO:0000256" key="7">
    <source>
        <dbReference type="ARBA" id="ARBA00022842"/>
    </source>
</evidence>
<dbReference type="InterPro" id="IPR036078">
    <property type="entry name" value="Spo11/TopoVI_A_sf"/>
</dbReference>
<dbReference type="EC" id="5.6.2.2" evidence="5"/>
<dbReference type="OrthoDB" id="5377392at2759"/>
<dbReference type="Pfam" id="PF21180">
    <property type="entry name" value="TOP6A-Spo11_Toprim"/>
    <property type="match status" value="1"/>
</dbReference>
<keyword evidence="6" id="KW-0479">Metal-binding</keyword>
<dbReference type="InParanoid" id="A0A2P6NG51"/>
<name>A0A2P6NG51_9EUKA</name>
<dbReference type="SUPFAM" id="SSF56726">
    <property type="entry name" value="DNA topoisomerase IV, alpha subunit"/>
    <property type="match status" value="1"/>
</dbReference>
<protein>
    <recommendedName>
        <fullName evidence="5">DNA topoisomerase (ATP-hydrolyzing)</fullName>
        <ecNumber evidence="5">5.6.2.2</ecNumber>
    </recommendedName>
</protein>
<dbReference type="InterPro" id="IPR036388">
    <property type="entry name" value="WH-like_DNA-bd_sf"/>
</dbReference>
<accession>A0A2P6NG51</accession>
<dbReference type="GO" id="GO:0005524">
    <property type="term" value="F:ATP binding"/>
    <property type="evidence" value="ECO:0007669"/>
    <property type="project" value="InterPro"/>
</dbReference>